<evidence type="ECO:0000256" key="1">
    <source>
        <dbReference type="ARBA" id="ARBA00010154"/>
    </source>
</evidence>
<dbReference type="PANTHER" id="PTHR21047:SF2">
    <property type="entry name" value="THYMIDINE DIPHOSPHO-4-KETO-RHAMNOSE 3,5-EPIMERASE"/>
    <property type="match status" value="1"/>
</dbReference>
<dbReference type="InterPro" id="IPR014710">
    <property type="entry name" value="RmlC-like_jellyroll"/>
</dbReference>
<feature type="active site" description="Proton acceptor" evidence="2">
    <location>
        <position position="67"/>
    </location>
</feature>
<evidence type="ECO:0000313" key="4">
    <source>
        <dbReference type="EMBL" id="AXH93408.1"/>
    </source>
</evidence>
<protein>
    <submittedName>
        <fullName evidence="4">dTDP-4-keto-6-deoxy-D-glucose epimerase</fullName>
    </submittedName>
</protein>
<dbReference type="InterPro" id="IPR000888">
    <property type="entry name" value="RmlC-like"/>
</dbReference>
<name>A0A6N3K4W1_9ACTN</name>
<accession>A0A6N3K4W1</accession>
<gene>
    <name evidence="4" type="ORF">DVH21_27590</name>
</gene>
<dbReference type="CDD" id="cd00438">
    <property type="entry name" value="cupin_RmlC"/>
    <property type="match status" value="1"/>
</dbReference>
<comment type="similarity">
    <text evidence="1">Belongs to the dTDP-4-dehydrorhamnose 3,5-epimerase family.</text>
</comment>
<reference evidence="4 5" key="2">
    <citation type="submission" date="2018-08" db="EMBL/GenBank/DDBJ databases">
        <title>Streptomyces kandeliansis sp. nov., an endophytic bacterium isolated from mangrove plant.</title>
        <authorList>
            <person name="Wang R."/>
        </authorList>
    </citation>
    <scope>NUCLEOTIDE SEQUENCE [LARGE SCALE GENOMIC DNA]</scope>
    <source>
        <strain evidence="5">H14(2018)</strain>
    </source>
</reference>
<evidence type="ECO:0000256" key="3">
    <source>
        <dbReference type="PIRSR" id="PIRSR600888-3"/>
    </source>
</evidence>
<dbReference type="SUPFAM" id="SSF51182">
    <property type="entry name" value="RmlC-like cupins"/>
    <property type="match status" value="1"/>
</dbReference>
<dbReference type="PANTHER" id="PTHR21047">
    <property type="entry name" value="DTDP-6-DEOXY-D-GLUCOSE-3,5 EPIMERASE"/>
    <property type="match status" value="1"/>
</dbReference>
<dbReference type="Proteomes" id="UP000253958">
    <property type="component" value="Chromosome"/>
</dbReference>
<reference evidence="4 5" key="1">
    <citation type="submission" date="2018-07" db="EMBL/GenBank/DDBJ databases">
        <authorList>
            <person name="Ye Y."/>
        </authorList>
    </citation>
    <scope>NUCLEOTIDE SEQUENCE [LARGE SCALE GENOMIC DNA]</scope>
    <source>
        <strain evidence="5">H14(2018)</strain>
    </source>
</reference>
<feature type="active site" description="Proton donor" evidence="2">
    <location>
        <position position="137"/>
    </location>
</feature>
<sequence length="210" mass="23077">MSSTMQARALKVEGAVEFTPRVFPDDRGIFVSPFQETAFVEALGHPLFPVAQTNHSRSRKGVVRGAHFTLTPPGIAKYVYCARGKTIDFVVDIRVGSPTFGQFDQVLLDQEAFRAVYLPVGVAHAFAALEDDTVVSYMLSDGYVEAHEKAVNVLDPALNLPLPTGVERVLSDRDRSAPTIEEARRLGLLPDYAQCQKLESDLFAAPRGRE</sequence>
<dbReference type="Gene3D" id="2.60.120.10">
    <property type="entry name" value="Jelly Rolls"/>
    <property type="match status" value="1"/>
</dbReference>
<dbReference type="GO" id="GO:0008830">
    <property type="term" value="F:dTDP-4-dehydrorhamnose 3,5-epimerase activity"/>
    <property type="evidence" value="ECO:0007669"/>
    <property type="project" value="InterPro"/>
</dbReference>
<feature type="site" description="Participates in a stacking interaction with the thymidine ring of dTDP-4-oxo-6-deoxyglucose" evidence="3">
    <location>
        <position position="143"/>
    </location>
</feature>
<evidence type="ECO:0000313" key="5">
    <source>
        <dbReference type="Proteomes" id="UP000253958"/>
    </source>
</evidence>
<dbReference type="GO" id="GO:0000271">
    <property type="term" value="P:polysaccharide biosynthetic process"/>
    <property type="evidence" value="ECO:0007669"/>
    <property type="project" value="TreeGrafter"/>
</dbReference>
<dbReference type="Pfam" id="PF00908">
    <property type="entry name" value="dTDP_sugar_isom"/>
    <property type="match status" value="1"/>
</dbReference>
<evidence type="ECO:0000256" key="2">
    <source>
        <dbReference type="PIRSR" id="PIRSR600888-1"/>
    </source>
</evidence>
<dbReference type="GO" id="GO:0005829">
    <property type="term" value="C:cytosol"/>
    <property type="evidence" value="ECO:0007669"/>
    <property type="project" value="TreeGrafter"/>
</dbReference>
<dbReference type="EMBL" id="CP031263">
    <property type="protein sequence ID" value="AXH93408.1"/>
    <property type="molecule type" value="Genomic_DNA"/>
</dbReference>
<dbReference type="InterPro" id="IPR011051">
    <property type="entry name" value="RmlC_Cupin_sf"/>
</dbReference>
<proteinExistence type="inferred from homology"/>
<dbReference type="AlphaFoldDB" id="A0A6N3K4W1"/>
<organism evidence="4 5">
    <name type="scientific">Micromonospora aurantiaca</name>
    <name type="common">nom. illeg.</name>
    <dbReference type="NCBI Taxonomy" id="47850"/>
    <lineage>
        <taxon>Bacteria</taxon>
        <taxon>Bacillati</taxon>
        <taxon>Actinomycetota</taxon>
        <taxon>Actinomycetes</taxon>
        <taxon>Micromonosporales</taxon>
        <taxon>Micromonosporaceae</taxon>
        <taxon>Micromonospora</taxon>
    </lineage>
</organism>